<dbReference type="Proteomes" id="UP001500618">
    <property type="component" value="Unassembled WGS sequence"/>
</dbReference>
<dbReference type="RefSeq" id="WP_163568698.1">
    <property type="nucleotide sequence ID" value="NZ_BAAANY010000041.1"/>
</dbReference>
<reference evidence="1 2" key="1">
    <citation type="journal article" date="2019" name="Int. J. Syst. Evol. Microbiol.">
        <title>The Global Catalogue of Microorganisms (GCM) 10K type strain sequencing project: providing services to taxonomists for standard genome sequencing and annotation.</title>
        <authorList>
            <consortium name="The Broad Institute Genomics Platform"/>
            <consortium name="The Broad Institute Genome Sequencing Center for Infectious Disease"/>
            <person name="Wu L."/>
            <person name="Ma J."/>
        </authorList>
    </citation>
    <scope>NUCLEOTIDE SEQUENCE [LARGE SCALE GENOMIC DNA]</scope>
    <source>
        <strain evidence="1 2">JCM 14718</strain>
    </source>
</reference>
<accession>A0ABN2J2J7</accession>
<comment type="caution">
    <text evidence="1">The sequence shown here is derived from an EMBL/GenBank/DDBJ whole genome shotgun (WGS) entry which is preliminary data.</text>
</comment>
<sequence>MADVEDDEFIVGRYAGRLGKVKLGRNSVAFARFADLDSNGMAELVAYVDQGIANGSLEPRYGRAGST</sequence>
<gene>
    <name evidence="1" type="ORF">GCM10009765_76700</name>
</gene>
<protein>
    <submittedName>
        <fullName evidence="1">Uncharacterized protein</fullName>
    </submittedName>
</protein>
<organism evidence="1 2">
    <name type="scientific">Fodinicola feengrottensis</name>
    <dbReference type="NCBI Taxonomy" id="435914"/>
    <lineage>
        <taxon>Bacteria</taxon>
        <taxon>Bacillati</taxon>
        <taxon>Actinomycetota</taxon>
        <taxon>Actinomycetes</taxon>
        <taxon>Mycobacteriales</taxon>
        <taxon>Fodinicola</taxon>
    </lineage>
</organism>
<keyword evidence="2" id="KW-1185">Reference proteome</keyword>
<proteinExistence type="predicted"/>
<evidence type="ECO:0000313" key="1">
    <source>
        <dbReference type="EMBL" id="GAA1716730.1"/>
    </source>
</evidence>
<name>A0ABN2J2J7_9ACTN</name>
<evidence type="ECO:0000313" key="2">
    <source>
        <dbReference type="Proteomes" id="UP001500618"/>
    </source>
</evidence>
<dbReference type="EMBL" id="BAAANY010000041">
    <property type="protein sequence ID" value="GAA1716730.1"/>
    <property type="molecule type" value="Genomic_DNA"/>
</dbReference>